<feature type="domain" description="Glycosyltransferase 2-like" evidence="2">
    <location>
        <begin position="5"/>
        <end position="145"/>
    </location>
</feature>
<name>A0ABT9ZL43_9BACI</name>
<evidence type="ECO:0000313" key="4">
    <source>
        <dbReference type="Proteomes" id="UP001234495"/>
    </source>
</evidence>
<dbReference type="InterPro" id="IPR001173">
    <property type="entry name" value="Glyco_trans_2-like"/>
</dbReference>
<dbReference type="Pfam" id="PF00535">
    <property type="entry name" value="Glycos_transf_2"/>
    <property type="match status" value="1"/>
</dbReference>
<keyword evidence="4" id="KW-1185">Reference proteome</keyword>
<evidence type="ECO:0000256" key="1">
    <source>
        <dbReference type="ARBA" id="ARBA00006739"/>
    </source>
</evidence>
<protein>
    <submittedName>
        <fullName evidence="3">Glycosyltransferase involved in cell wall biosynthesis</fullName>
    </submittedName>
</protein>
<evidence type="ECO:0000313" key="3">
    <source>
        <dbReference type="EMBL" id="MDQ0232506.1"/>
    </source>
</evidence>
<dbReference type="Gene3D" id="3.90.550.10">
    <property type="entry name" value="Spore Coat Polysaccharide Biosynthesis Protein SpsA, Chain A"/>
    <property type="match status" value="1"/>
</dbReference>
<comment type="caution">
    <text evidence="3">The sequence shown here is derived from an EMBL/GenBank/DDBJ whole genome shotgun (WGS) entry which is preliminary data.</text>
</comment>
<dbReference type="RefSeq" id="WP_307344568.1">
    <property type="nucleotide sequence ID" value="NZ_JAUSUD010000022.1"/>
</dbReference>
<proteinExistence type="inferred from homology"/>
<evidence type="ECO:0000259" key="2">
    <source>
        <dbReference type="Pfam" id="PF00535"/>
    </source>
</evidence>
<gene>
    <name evidence="3" type="ORF">J2S19_003828</name>
</gene>
<dbReference type="EMBL" id="JAUSUD010000022">
    <property type="protein sequence ID" value="MDQ0232506.1"/>
    <property type="molecule type" value="Genomic_DNA"/>
</dbReference>
<dbReference type="InterPro" id="IPR029044">
    <property type="entry name" value="Nucleotide-diphossugar_trans"/>
</dbReference>
<accession>A0ABT9ZL43</accession>
<sequence length="237" mass="27536">MNKVSVIIPFYNCEYINEAIESVLNQTYHDIELIVVDDGSTEFMDKMIPYLPKITYIRKDNGGTASALNAGIKAATGTYFSWLSSDDLFAIDRIEKQLAFMEQEDAIISFSPYTIINASGDFVTVSTTPFHNNLEFMRRFLKNCPINGCTVLAKIELFDVVGFFDESLRFANDYDMWCKILLHYNYSYFNQNLVFYRVHESMGTKRHSDAILVETEIVKKRYKQAIRELIKREKLKR</sequence>
<reference evidence="3 4" key="1">
    <citation type="submission" date="2023-07" db="EMBL/GenBank/DDBJ databases">
        <title>Genomic Encyclopedia of Type Strains, Phase IV (KMG-IV): sequencing the most valuable type-strain genomes for metagenomic binning, comparative biology and taxonomic classification.</title>
        <authorList>
            <person name="Goeker M."/>
        </authorList>
    </citation>
    <scope>NUCLEOTIDE SEQUENCE [LARGE SCALE GENOMIC DNA]</scope>
    <source>
        <strain evidence="3 4">DSM 29005</strain>
    </source>
</reference>
<organism evidence="3 4">
    <name type="scientific">Metabacillus malikii</name>
    <dbReference type="NCBI Taxonomy" id="1504265"/>
    <lineage>
        <taxon>Bacteria</taxon>
        <taxon>Bacillati</taxon>
        <taxon>Bacillota</taxon>
        <taxon>Bacilli</taxon>
        <taxon>Bacillales</taxon>
        <taxon>Bacillaceae</taxon>
        <taxon>Metabacillus</taxon>
    </lineage>
</organism>
<dbReference type="SUPFAM" id="SSF53448">
    <property type="entry name" value="Nucleotide-diphospho-sugar transferases"/>
    <property type="match status" value="1"/>
</dbReference>
<dbReference type="PANTHER" id="PTHR22916">
    <property type="entry name" value="GLYCOSYLTRANSFERASE"/>
    <property type="match status" value="1"/>
</dbReference>
<dbReference type="PANTHER" id="PTHR22916:SF3">
    <property type="entry name" value="UDP-GLCNAC:BETAGAL BETA-1,3-N-ACETYLGLUCOSAMINYLTRANSFERASE-LIKE PROTEIN 1"/>
    <property type="match status" value="1"/>
</dbReference>
<comment type="similarity">
    <text evidence="1">Belongs to the glycosyltransferase 2 family.</text>
</comment>
<dbReference type="Proteomes" id="UP001234495">
    <property type="component" value="Unassembled WGS sequence"/>
</dbReference>